<dbReference type="EMBL" id="CP059659">
    <property type="protein sequence ID" value="QRW16632.1"/>
    <property type="molecule type" value="Genomic_DNA"/>
</dbReference>
<feature type="compositionally biased region" description="Polar residues" evidence="1">
    <location>
        <begin position="451"/>
        <end position="470"/>
    </location>
</feature>
<organism evidence="2 3">
    <name type="scientific">Rhizoctonia solani</name>
    <dbReference type="NCBI Taxonomy" id="456999"/>
    <lineage>
        <taxon>Eukaryota</taxon>
        <taxon>Fungi</taxon>
        <taxon>Dikarya</taxon>
        <taxon>Basidiomycota</taxon>
        <taxon>Agaricomycotina</taxon>
        <taxon>Agaricomycetes</taxon>
        <taxon>Cantharellales</taxon>
        <taxon>Ceratobasidiaceae</taxon>
        <taxon>Rhizoctonia</taxon>
    </lineage>
</organism>
<feature type="region of interest" description="Disordered" evidence="1">
    <location>
        <begin position="101"/>
        <end position="125"/>
    </location>
</feature>
<dbReference type="GeneID" id="67026913"/>
<accession>A0A8H8STS8</accession>
<feature type="region of interest" description="Disordered" evidence="1">
    <location>
        <begin position="451"/>
        <end position="566"/>
    </location>
</feature>
<sequence>MLQWNLGLDNSSKDMEEPQKYLFPKIGKHPDMKLNVVPKPSGTNGRKFFQVWKIIGIMQKQEQYCKKVLKTYLYLEPSVNMAKAKVAKGYSQWSQARKKAQEATEKKDALQVATTPDKLPTPNRSTESLVVSVAALNSPTFPALLTTPTTPTAPTALTNTTAIALSELATLKPQQPKPKDMPNCRLNVNNNPASMEYIPSDRLVDTGTVNDPNSNIFFKRVVDNETGYAMDSSFQALILLDEPDGADNNKELAGNFSFMNLDLDHDDKLEDPANLHIDLLLPTAMQLVKASAVTEALSTLTSNPHRSVLSTAWEDTSLHHQSSTMPMHLAAPLKTVPLSPVFSHHLSTTISAPQQHSTTHIFTGVSSAVLAELSTLPAPILATLSIALQAEVALFKACSTAPTCTSNSGPGPTLILSHDLAKPPAKVTIAEVMPWPVTIDKPFDDNAYLSNKPSALETNPSVKPNRSFPTSLLDKESPIVKVTDNGMEAGIKTRTKRSQPSPKEFASAPNAVNEGTKGVLGRNSARVEKSRPGRNAVTTAGKQSDNTFPKRATCSTTAGKNRASRK</sequence>
<gene>
    <name evidence="2" type="ORF">RhiXN_04633</name>
</gene>
<name>A0A8H8STS8_9AGAM</name>
<dbReference type="Proteomes" id="UP000650533">
    <property type="component" value="Chromosome 2"/>
</dbReference>
<evidence type="ECO:0000313" key="3">
    <source>
        <dbReference type="Proteomes" id="UP000650533"/>
    </source>
</evidence>
<reference evidence="2" key="1">
    <citation type="submission" date="2020-05" db="EMBL/GenBank/DDBJ databases">
        <title>Evolutionary and genomic comparisons of hybrid uninucleate and nonhybrid Rhizoctonia fungi.</title>
        <authorList>
            <person name="Li C."/>
            <person name="Chen X."/>
        </authorList>
    </citation>
    <scope>NUCLEOTIDE SEQUENCE</scope>
    <source>
        <strain evidence="2">AG-1 IA</strain>
    </source>
</reference>
<protein>
    <submittedName>
        <fullName evidence="2">Plasma membrane H+-transporting ATPase</fullName>
    </submittedName>
</protein>
<evidence type="ECO:0000313" key="2">
    <source>
        <dbReference type="EMBL" id="QRW16632.1"/>
    </source>
</evidence>
<dbReference type="KEGG" id="rsx:RhiXN_04633"/>
<evidence type="ECO:0000256" key="1">
    <source>
        <dbReference type="SAM" id="MobiDB-lite"/>
    </source>
</evidence>
<dbReference type="RefSeq" id="XP_043176869.1">
    <property type="nucleotide sequence ID" value="XM_043324450.1"/>
</dbReference>
<proteinExistence type="predicted"/>
<dbReference type="AlphaFoldDB" id="A0A8H8STS8"/>
<feature type="compositionally biased region" description="Polar residues" evidence="1">
    <location>
        <begin position="536"/>
        <end position="559"/>
    </location>
</feature>